<evidence type="ECO:0000259" key="2">
    <source>
        <dbReference type="PROSITE" id="PS51372"/>
    </source>
</evidence>
<dbReference type="Gene3D" id="1.10.1790.10">
    <property type="entry name" value="PRD domain"/>
    <property type="match status" value="2"/>
</dbReference>
<dbReference type="SMART" id="SM01061">
    <property type="entry name" value="CAT_RBD"/>
    <property type="match status" value="1"/>
</dbReference>
<dbReference type="InterPro" id="IPR011608">
    <property type="entry name" value="PRD"/>
</dbReference>
<sequence length="286" mass="33887">MLKVKKILNNNVAIIDKGGHESIIYSSGISFKKKVGQPIIDSEIEKVYVLDSKDRLEHFSYLMSHSEERMICLVNSLVEYGEKNLGQKANDYLYLALLDHITFAWKRGTKEQFIRSPLSWEVQKFYPTYYRVALHGVEMMRKTFEIDFPDDEAVSIALHFVNIQEENSLLNEKIEDMETLRDMLNIIKYHFNISFDETSINYMRLVTHLQYFIERLHKNNSYQDGEATLFEQVKNLYPQAFKAVEKIEIYVKGKFNQYLTSDEYTYLMLHVNRVTERKREDEISKI</sequence>
<organism evidence="3 4">
    <name type="scientific">Lactococcus garvieae</name>
    <dbReference type="NCBI Taxonomy" id="1363"/>
    <lineage>
        <taxon>Bacteria</taxon>
        <taxon>Bacillati</taxon>
        <taxon>Bacillota</taxon>
        <taxon>Bacilli</taxon>
        <taxon>Lactobacillales</taxon>
        <taxon>Streptococcaceae</taxon>
        <taxon>Lactococcus</taxon>
    </lineage>
</organism>
<dbReference type="Pfam" id="PF03123">
    <property type="entry name" value="CAT_RBD"/>
    <property type="match status" value="1"/>
</dbReference>
<dbReference type="InterPro" id="IPR004341">
    <property type="entry name" value="CAT_RNA-bd_dom"/>
</dbReference>
<dbReference type="PROSITE" id="PS51372">
    <property type="entry name" value="PRD_2"/>
    <property type="match status" value="2"/>
</dbReference>
<dbReference type="SUPFAM" id="SSF63520">
    <property type="entry name" value="PTS-regulatory domain, PRD"/>
    <property type="match status" value="2"/>
</dbReference>
<keyword evidence="3" id="KW-0813">Transport</keyword>
<dbReference type="InterPro" id="IPR036634">
    <property type="entry name" value="PRD_sf"/>
</dbReference>
<reference evidence="3 4" key="1">
    <citation type="submission" date="2020-06" db="EMBL/GenBank/DDBJ databases">
        <title>Draft genome sequence of Lactic acid bacteria from Okinawan-style tofu.</title>
        <authorList>
            <person name="Takara I."/>
            <person name="Ikematsu S."/>
        </authorList>
    </citation>
    <scope>NUCLEOTIDE SEQUENCE [LARGE SCALE GENOMIC DNA]</scope>
    <source>
        <strain evidence="4">lg38</strain>
    </source>
</reference>
<proteinExistence type="predicted"/>
<dbReference type="Proteomes" id="UP000504756">
    <property type="component" value="Unassembled WGS sequence"/>
</dbReference>
<dbReference type="InterPro" id="IPR050661">
    <property type="entry name" value="BglG_antiterminators"/>
</dbReference>
<dbReference type="PANTHER" id="PTHR30185">
    <property type="entry name" value="CRYPTIC BETA-GLUCOSIDE BGL OPERON ANTITERMINATOR"/>
    <property type="match status" value="1"/>
</dbReference>
<evidence type="ECO:0000256" key="1">
    <source>
        <dbReference type="ARBA" id="ARBA00022737"/>
    </source>
</evidence>
<protein>
    <submittedName>
        <fullName evidence="3">PTS sugar transporter</fullName>
    </submittedName>
</protein>
<feature type="domain" description="PRD" evidence="2">
    <location>
        <begin position="171"/>
        <end position="281"/>
    </location>
</feature>
<accession>A0A6L2ZS15</accession>
<dbReference type="GO" id="GO:0006355">
    <property type="term" value="P:regulation of DNA-templated transcription"/>
    <property type="evidence" value="ECO:0007669"/>
    <property type="project" value="InterPro"/>
</dbReference>
<dbReference type="PANTHER" id="PTHR30185:SF15">
    <property type="entry name" value="CRYPTIC BETA-GLUCOSIDE BGL OPERON ANTITERMINATOR"/>
    <property type="match status" value="1"/>
</dbReference>
<evidence type="ECO:0000313" key="3">
    <source>
        <dbReference type="EMBL" id="GFO50883.1"/>
    </source>
</evidence>
<name>A0A6L2ZS15_9LACT</name>
<keyword evidence="1" id="KW-0677">Repeat</keyword>
<keyword evidence="3" id="KW-0762">Sugar transport</keyword>
<dbReference type="Pfam" id="PF00874">
    <property type="entry name" value="PRD"/>
    <property type="match status" value="2"/>
</dbReference>
<dbReference type="SUPFAM" id="SSF50151">
    <property type="entry name" value="SacY-like RNA-binding domain"/>
    <property type="match status" value="1"/>
</dbReference>
<gene>
    <name evidence="3" type="primary">bglG_1</name>
    <name evidence="3" type="ORF">ikelab_01580</name>
</gene>
<comment type="caution">
    <text evidence="3">The sequence shown here is derived from an EMBL/GenBank/DDBJ whole genome shotgun (WGS) entry which is preliminary data.</text>
</comment>
<dbReference type="EMBL" id="BLXU01000001">
    <property type="protein sequence ID" value="GFO50883.1"/>
    <property type="molecule type" value="Genomic_DNA"/>
</dbReference>
<dbReference type="InterPro" id="IPR036650">
    <property type="entry name" value="CAT_RNA-bd_dom_sf"/>
</dbReference>
<evidence type="ECO:0000313" key="4">
    <source>
        <dbReference type="Proteomes" id="UP000504756"/>
    </source>
</evidence>
<feature type="domain" description="PRD" evidence="2">
    <location>
        <begin position="65"/>
        <end position="170"/>
    </location>
</feature>
<dbReference type="AlphaFoldDB" id="A0A6L2ZS15"/>
<dbReference type="GO" id="GO:0003723">
    <property type="term" value="F:RNA binding"/>
    <property type="evidence" value="ECO:0007669"/>
    <property type="project" value="InterPro"/>
</dbReference>
<dbReference type="Gene3D" id="2.30.24.10">
    <property type="entry name" value="CAT RNA-binding domain"/>
    <property type="match status" value="1"/>
</dbReference>